<evidence type="ECO:0000256" key="11">
    <source>
        <dbReference type="RuleBase" id="RU363063"/>
    </source>
</evidence>
<dbReference type="EC" id="2.4.1.-" evidence="11"/>
<feature type="compositionally biased region" description="Acidic residues" evidence="12">
    <location>
        <begin position="109"/>
        <end position="118"/>
    </location>
</feature>
<keyword evidence="6 11" id="KW-0735">Signal-anchor</keyword>
<dbReference type="FunFam" id="3.90.550.50:FF:000001">
    <property type="entry name" value="Hexosyltransferase"/>
    <property type="match status" value="1"/>
</dbReference>
<organism evidence="13 14">
    <name type="scientific">Homarus americanus</name>
    <name type="common">American lobster</name>
    <dbReference type="NCBI Taxonomy" id="6706"/>
    <lineage>
        <taxon>Eukaryota</taxon>
        <taxon>Metazoa</taxon>
        <taxon>Ecdysozoa</taxon>
        <taxon>Arthropoda</taxon>
        <taxon>Crustacea</taxon>
        <taxon>Multicrustacea</taxon>
        <taxon>Malacostraca</taxon>
        <taxon>Eumalacostraca</taxon>
        <taxon>Eucarida</taxon>
        <taxon>Decapoda</taxon>
        <taxon>Pleocyemata</taxon>
        <taxon>Astacidea</taxon>
        <taxon>Nephropoidea</taxon>
        <taxon>Nephropidae</taxon>
        <taxon>Homarus</taxon>
    </lineage>
</organism>
<reference evidence="13" key="1">
    <citation type="journal article" date="2021" name="Sci. Adv.">
        <title>The American lobster genome reveals insights on longevity, neural, and immune adaptations.</title>
        <authorList>
            <person name="Polinski J.M."/>
            <person name="Zimin A.V."/>
            <person name="Clark K.F."/>
            <person name="Kohn A.B."/>
            <person name="Sadowski N."/>
            <person name="Timp W."/>
            <person name="Ptitsyn A."/>
            <person name="Khanna P."/>
            <person name="Romanova D.Y."/>
            <person name="Williams P."/>
            <person name="Greenwood S.J."/>
            <person name="Moroz L.L."/>
            <person name="Walt D.R."/>
            <person name="Bodnar A.G."/>
        </authorList>
    </citation>
    <scope>NUCLEOTIDE SEQUENCE</scope>
    <source>
        <strain evidence="13">GMGI-L3</strain>
    </source>
</reference>
<evidence type="ECO:0000256" key="8">
    <source>
        <dbReference type="ARBA" id="ARBA00023034"/>
    </source>
</evidence>
<gene>
    <name evidence="13" type="primary">B3galt5-L1</name>
    <name evidence="13" type="ORF">Hamer_G002376</name>
</gene>
<keyword evidence="9 11" id="KW-0472">Membrane</keyword>
<sequence>MSFSRLCTIMALWHRRGRHVRPVWTTVLSALLLFLVAFLLVHHSQKIHNSSNRLLYFRGSAEDQPDPLEPKVVRNYLEEEATEEGENEKAEKDLIRVNRHQITVQGDRETDDGIQETEDNIHGHTPQPVSLLTTVYDPLSHPDRFRFIHSRKQLNLTGPKTNLIPEQVRWRHDLTHVCPKSDRPFILALVVSALKETERRAFVRATWGNPVWYPHSRLRAVFVLGETLDSALQDAVDQEAAIHNDIIQYTFIDSYANLTYKTLSLLTWSASHCPDVPFVAKIDDDVMVNPFHLWTFFKEQLNNPPEPKGVKEGDEVMEVPAGANKATTYIYGRYDPVPYPLRSTKWAVSKVEYPEKSFPPFVHGPAYVVGSAAVQQLLKYAPYVPFVKLEDVYTTGLVAHAAGVKHVQINGVINTFVINHKLFNGTQAFLEETSLNTKKKAWDGILQYAPHN</sequence>
<keyword evidence="4" id="KW-0808">Transferase</keyword>
<protein>
    <recommendedName>
        <fullName evidence="11">Hexosyltransferase</fullName>
        <ecNumber evidence="11">2.4.1.-</ecNumber>
    </recommendedName>
</protein>
<dbReference type="InterPro" id="IPR002659">
    <property type="entry name" value="Glyco_trans_31"/>
</dbReference>
<dbReference type="AlphaFoldDB" id="A0A8J5MXS2"/>
<dbReference type="Proteomes" id="UP000747542">
    <property type="component" value="Unassembled WGS sequence"/>
</dbReference>
<dbReference type="PANTHER" id="PTHR11214:SF378">
    <property type="entry name" value="BETA-1,3-GALACTOSYLTRANSFERASE 4"/>
    <property type="match status" value="1"/>
</dbReference>
<evidence type="ECO:0000256" key="5">
    <source>
        <dbReference type="ARBA" id="ARBA00022692"/>
    </source>
</evidence>
<evidence type="ECO:0000313" key="13">
    <source>
        <dbReference type="EMBL" id="KAG7168350.1"/>
    </source>
</evidence>
<evidence type="ECO:0000256" key="3">
    <source>
        <dbReference type="ARBA" id="ARBA00022676"/>
    </source>
</evidence>
<feature type="region of interest" description="Disordered" evidence="12">
    <location>
        <begin position="105"/>
        <end position="127"/>
    </location>
</feature>
<comment type="similarity">
    <text evidence="2 11">Belongs to the glycosyltransferase 31 family.</text>
</comment>
<evidence type="ECO:0000256" key="10">
    <source>
        <dbReference type="ARBA" id="ARBA00023180"/>
    </source>
</evidence>
<dbReference type="GO" id="GO:0006493">
    <property type="term" value="P:protein O-linked glycosylation"/>
    <property type="evidence" value="ECO:0007669"/>
    <property type="project" value="TreeGrafter"/>
</dbReference>
<evidence type="ECO:0000256" key="4">
    <source>
        <dbReference type="ARBA" id="ARBA00022679"/>
    </source>
</evidence>
<accession>A0A8J5MXS2</accession>
<keyword evidence="10" id="KW-0325">Glycoprotein</keyword>
<keyword evidence="5 11" id="KW-0812">Transmembrane</keyword>
<evidence type="ECO:0000313" key="14">
    <source>
        <dbReference type="Proteomes" id="UP000747542"/>
    </source>
</evidence>
<dbReference type="GO" id="GO:0016758">
    <property type="term" value="F:hexosyltransferase activity"/>
    <property type="evidence" value="ECO:0007669"/>
    <property type="project" value="InterPro"/>
</dbReference>
<dbReference type="Pfam" id="PF01762">
    <property type="entry name" value="Galactosyl_T"/>
    <property type="match status" value="1"/>
</dbReference>
<dbReference type="GO" id="GO:0000139">
    <property type="term" value="C:Golgi membrane"/>
    <property type="evidence" value="ECO:0007669"/>
    <property type="project" value="UniProtKB-SubCell"/>
</dbReference>
<evidence type="ECO:0000256" key="7">
    <source>
        <dbReference type="ARBA" id="ARBA00022989"/>
    </source>
</evidence>
<evidence type="ECO:0000256" key="1">
    <source>
        <dbReference type="ARBA" id="ARBA00004323"/>
    </source>
</evidence>
<proteinExistence type="inferred from homology"/>
<dbReference type="OrthoDB" id="5512589at2759"/>
<keyword evidence="8 11" id="KW-0333">Golgi apparatus</keyword>
<dbReference type="PANTHER" id="PTHR11214">
    <property type="entry name" value="BETA-1,3-N-ACETYLGLUCOSAMINYLTRANSFERASE"/>
    <property type="match status" value="1"/>
</dbReference>
<keyword evidence="7 11" id="KW-1133">Transmembrane helix</keyword>
<evidence type="ECO:0000256" key="2">
    <source>
        <dbReference type="ARBA" id="ARBA00008661"/>
    </source>
</evidence>
<keyword evidence="3 11" id="KW-0328">Glycosyltransferase</keyword>
<dbReference type="EMBL" id="JAHLQT010020073">
    <property type="protein sequence ID" value="KAG7168350.1"/>
    <property type="molecule type" value="Genomic_DNA"/>
</dbReference>
<comment type="subcellular location">
    <subcellularLocation>
        <location evidence="1 11">Golgi apparatus membrane</location>
        <topology evidence="1 11">Single-pass type II membrane protein</topology>
    </subcellularLocation>
</comment>
<keyword evidence="14" id="KW-1185">Reference proteome</keyword>
<comment type="caution">
    <text evidence="13">The sequence shown here is derived from an EMBL/GenBank/DDBJ whole genome shotgun (WGS) entry which is preliminary data.</text>
</comment>
<evidence type="ECO:0000256" key="12">
    <source>
        <dbReference type="SAM" id="MobiDB-lite"/>
    </source>
</evidence>
<evidence type="ECO:0000256" key="6">
    <source>
        <dbReference type="ARBA" id="ARBA00022968"/>
    </source>
</evidence>
<feature type="transmembrane region" description="Helical" evidence="11">
    <location>
        <begin position="21"/>
        <end position="41"/>
    </location>
</feature>
<evidence type="ECO:0000256" key="9">
    <source>
        <dbReference type="ARBA" id="ARBA00023136"/>
    </source>
</evidence>
<name>A0A8J5MXS2_HOMAM</name>